<dbReference type="SMART" id="SM00073">
    <property type="entry name" value="HPT"/>
    <property type="match status" value="1"/>
</dbReference>
<evidence type="ECO:0000256" key="4">
    <source>
        <dbReference type="ARBA" id="ARBA00022679"/>
    </source>
</evidence>
<dbReference type="PRINTS" id="PR00344">
    <property type="entry name" value="BCTRLSENSOR"/>
</dbReference>
<dbReference type="CDD" id="cd00088">
    <property type="entry name" value="HPT"/>
    <property type="match status" value="1"/>
</dbReference>
<organism evidence="14 15">
    <name type="scientific">Phormidium yuhuli AB48</name>
    <dbReference type="NCBI Taxonomy" id="2940671"/>
    <lineage>
        <taxon>Bacteria</taxon>
        <taxon>Bacillati</taxon>
        <taxon>Cyanobacteriota</taxon>
        <taxon>Cyanophyceae</taxon>
        <taxon>Oscillatoriophycideae</taxon>
        <taxon>Oscillatoriales</taxon>
        <taxon>Oscillatoriaceae</taxon>
        <taxon>Phormidium</taxon>
        <taxon>Phormidium yuhuli</taxon>
    </lineage>
</organism>
<dbReference type="PROSITE" id="PS50110">
    <property type="entry name" value="RESPONSE_REGULATORY"/>
    <property type="match status" value="1"/>
</dbReference>
<keyword evidence="15" id="KW-1185">Reference proteome</keyword>
<dbReference type="EMBL" id="CP098611">
    <property type="protein sequence ID" value="USR93052.1"/>
    <property type="molecule type" value="Genomic_DNA"/>
</dbReference>
<feature type="region of interest" description="Disordered" evidence="9">
    <location>
        <begin position="254"/>
        <end position="295"/>
    </location>
</feature>
<evidence type="ECO:0000259" key="12">
    <source>
        <dbReference type="PROSITE" id="PS50851"/>
    </source>
</evidence>
<dbReference type="InterPro" id="IPR004358">
    <property type="entry name" value="Sig_transdc_His_kin-like_C"/>
</dbReference>
<dbReference type="Pfam" id="PF01584">
    <property type="entry name" value="CheW"/>
    <property type="match status" value="1"/>
</dbReference>
<evidence type="ECO:0000259" key="13">
    <source>
        <dbReference type="PROSITE" id="PS50894"/>
    </source>
</evidence>
<evidence type="ECO:0000256" key="1">
    <source>
        <dbReference type="ARBA" id="ARBA00000085"/>
    </source>
</evidence>
<gene>
    <name evidence="14" type="ORF">NEA10_10175</name>
</gene>
<dbReference type="InterPro" id="IPR002545">
    <property type="entry name" value="CheW-lke_dom"/>
</dbReference>
<dbReference type="SUPFAM" id="SSF52172">
    <property type="entry name" value="CheY-like"/>
    <property type="match status" value="1"/>
</dbReference>
<dbReference type="EC" id="2.7.13.3" evidence="2"/>
<comment type="catalytic activity">
    <reaction evidence="1">
        <text>ATP + protein L-histidine = ADP + protein N-phospho-L-histidine.</text>
        <dbReference type="EC" id="2.7.13.3"/>
    </reaction>
</comment>
<dbReference type="InterPro" id="IPR036890">
    <property type="entry name" value="HATPase_C_sf"/>
</dbReference>
<dbReference type="Gene3D" id="2.30.30.40">
    <property type="entry name" value="SH3 Domains"/>
    <property type="match status" value="1"/>
</dbReference>
<accession>A0ABY5AW72</accession>
<dbReference type="SMART" id="SM00448">
    <property type="entry name" value="REC"/>
    <property type="match status" value="1"/>
</dbReference>
<protein>
    <recommendedName>
        <fullName evidence="2">histidine kinase</fullName>
        <ecNumber evidence="2">2.7.13.3</ecNumber>
    </recommendedName>
</protein>
<dbReference type="InterPro" id="IPR003594">
    <property type="entry name" value="HATPase_dom"/>
</dbReference>
<dbReference type="Gene3D" id="1.20.120.160">
    <property type="entry name" value="HPT domain"/>
    <property type="match status" value="1"/>
</dbReference>
<dbReference type="InterPro" id="IPR005467">
    <property type="entry name" value="His_kinase_dom"/>
</dbReference>
<dbReference type="InterPro" id="IPR001789">
    <property type="entry name" value="Sig_transdc_resp-reg_receiver"/>
</dbReference>
<evidence type="ECO:0000256" key="6">
    <source>
        <dbReference type="ARBA" id="ARBA00023012"/>
    </source>
</evidence>
<evidence type="ECO:0000259" key="10">
    <source>
        <dbReference type="PROSITE" id="PS50109"/>
    </source>
</evidence>
<dbReference type="InterPro" id="IPR036061">
    <property type="entry name" value="CheW-like_dom_sf"/>
</dbReference>
<dbReference type="Gene3D" id="3.40.50.2300">
    <property type="match status" value="1"/>
</dbReference>
<evidence type="ECO:0000256" key="3">
    <source>
        <dbReference type="ARBA" id="ARBA00022553"/>
    </source>
</evidence>
<dbReference type="InterPro" id="IPR051315">
    <property type="entry name" value="Bact_Chemotaxis_CheA"/>
</dbReference>
<evidence type="ECO:0000256" key="7">
    <source>
        <dbReference type="PROSITE-ProRule" id="PRU00110"/>
    </source>
</evidence>
<evidence type="ECO:0000256" key="2">
    <source>
        <dbReference type="ARBA" id="ARBA00012438"/>
    </source>
</evidence>
<evidence type="ECO:0000313" key="14">
    <source>
        <dbReference type="EMBL" id="USR93052.1"/>
    </source>
</evidence>
<keyword evidence="6" id="KW-0902">Two-component regulatory system</keyword>
<evidence type="ECO:0000259" key="11">
    <source>
        <dbReference type="PROSITE" id="PS50110"/>
    </source>
</evidence>
<dbReference type="SUPFAM" id="SSF47226">
    <property type="entry name" value="Histidine-containing phosphotransfer domain, HPT domain"/>
    <property type="match status" value="1"/>
</dbReference>
<feature type="domain" description="CheW-like" evidence="12">
    <location>
        <begin position="629"/>
        <end position="787"/>
    </location>
</feature>
<dbReference type="Pfam" id="PF02518">
    <property type="entry name" value="HATPase_c"/>
    <property type="match status" value="1"/>
</dbReference>
<name>A0ABY5AW72_9CYAN</name>
<proteinExistence type="predicted"/>
<dbReference type="InterPro" id="IPR011006">
    <property type="entry name" value="CheY-like_superfamily"/>
</dbReference>
<dbReference type="Gene3D" id="3.30.565.10">
    <property type="entry name" value="Histidine kinase-like ATPase, C-terminal domain"/>
    <property type="match status" value="1"/>
</dbReference>
<dbReference type="PROSITE" id="PS50109">
    <property type="entry name" value="HIS_KIN"/>
    <property type="match status" value="1"/>
</dbReference>
<feature type="domain" description="Response regulatory" evidence="11">
    <location>
        <begin position="807"/>
        <end position="925"/>
    </location>
</feature>
<dbReference type="RefSeq" id="WP_252665225.1">
    <property type="nucleotide sequence ID" value="NZ_CP098611.1"/>
</dbReference>
<feature type="modified residue" description="Phosphohistidine" evidence="7">
    <location>
        <position position="56"/>
    </location>
</feature>
<dbReference type="Pfam" id="PF01627">
    <property type="entry name" value="Hpt"/>
    <property type="match status" value="1"/>
</dbReference>
<feature type="domain" description="HPt" evidence="13">
    <location>
        <begin position="11"/>
        <end position="115"/>
    </location>
</feature>
<keyword evidence="5" id="KW-0418">Kinase</keyword>
<evidence type="ECO:0000256" key="8">
    <source>
        <dbReference type="PROSITE-ProRule" id="PRU00169"/>
    </source>
</evidence>
<evidence type="ECO:0000256" key="5">
    <source>
        <dbReference type="ARBA" id="ARBA00022777"/>
    </source>
</evidence>
<dbReference type="PROSITE" id="PS50894">
    <property type="entry name" value="HPT"/>
    <property type="match status" value="1"/>
</dbReference>
<dbReference type="Pfam" id="PF00072">
    <property type="entry name" value="Response_reg"/>
    <property type="match status" value="1"/>
</dbReference>
<feature type="compositionally biased region" description="Polar residues" evidence="9">
    <location>
        <begin position="282"/>
        <end position="295"/>
    </location>
</feature>
<dbReference type="InterPro" id="IPR036641">
    <property type="entry name" value="HPT_dom_sf"/>
</dbReference>
<dbReference type="SUPFAM" id="SSF55874">
    <property type="entry name" value="ATPase domain of HSP90 chaperone/DNA topoisomerase II/histidine kinase"/>
    <property type="match status" value="1"/>
</dbReference>
<reference evidence="14" key="1">
    <citation type="submission" date="2022-06" db="EMBL/GenBank/DDBJ databases">
        <title>Genome sequence of Phormidium yuhuli AB48 isolated from an industrial photobioreactor environment.</title>
        <authorList>
            <person name="Qiu Y."/>
            <person name="Noonan A.J.C."/>
            <person name="Dofher K."/>
            <person name="Koch M."/>
            <person name="Kieft B."/>
            <person name="Lin X."/>
            <person name="Ziels R.M."/>
            <person name="Hallam S.J."/>
        </authorList>
    </citation>
    <scope>NUCLEOTIDE SEQUENCE</scope>
    <source>
        <strain evidence="14">AB48</strain>
    </source>
</reference>
<dbReference type="SMART" id="SM00387">
    <property type="entry name" value="HATPase_c"/>
    <property type="match status" value="1"/>
</dbReference>
<dbReference type="Proteomes" id="UP001056708">
    <property type="component" value="Chromosome"/>
</dbReference>
<feature type="modified residue" description="4-aspartylphosphate" evidence="8">
    <location>
        <position position="858"/>
    </location>
</feature>
<dbReference type="PANTHER" id="PTHR43395">
    <property type="entry name" value="SENSOR HISTIDINE KINASE CHEA"/>
    <property type="match status" value="1"/>
</dbReference>
<dbReference type="InterPro" id="IPR004105">
    <property type="entry name" value="CheA-like_dim"/>
</dbReference>
<evidence type="ECO:0000313" key="15">
    <source>
        <dbReference type="Proteomes" id="UP001056708"/>
    </source>
</evidence>
<keyword evidence="4" id="KW-0808">Transferase</keyword>
<dbReference type="PANTHER" id="PTHR43395:SF1">
    <property type="entry name" value="CHEMOTAXIS PROTEIN CHEA"/>
    <property type="match status" value="1"/>
</dbReference>
<feature type="domain" description="Histidine kinase" evidence="10">
    <location>
        <begin position="426"/>
        <end position="627"/>
    </location>
</feature>
<dbReference type="SUPFAM" id="SSF50341">
    <property type="entry name" value="CheW-like"/>
    <property type="match status" value="1"/>
</dbReference>
<dbReference type="InterPro" id="IPR008207">
    <property type="entry name" value="Sig_transdc_His_kin_Hpt_dom"/>
</dbReference>
<dbReference type="SMART" id="SM00260">
    <property type="entry name" value="CheW"/>
    <property type="match status" value="1"/>
</dbReference>
<feature type="region of interest" description="Disordered" evidence="9">
    <location>
        <begin position="138"/>
        <end position="158"/>
    </location>
</feature>
<evidence type="ECO:0000256" key="9">
    <source>
        <dbReference type="SAM" id="MobiDB-lite"/>
    </source>
</evidence>
<keyword evidence="3 8" id="KW-0597">Phosphoprotein</keyword>
<sequence length="932" mass="102440">MNYSLDPSMLAAIAEEARQCFLEEDAPVYLQVLQQGLQQLTVGQSPDYQALMRAAHSVKGGAGVAQMPGLSRLAHPLEDLLEAWNDGKIQGEQQEIALHLLQEGLETLTELLELAQAQGIDLEPDSTLLTALHQFQAQLQDPGSEERSPSSSERLSPGKRRLIQQALSVDLEACLQTLESHLQEDQPKLAEAIALFFDEGLLIGEAYGLDWLVSTIEAANPQLDQGGDPLEDLARQLLATVRSQRQAYLETLEAGDTPGKFQGGSFPSSLATPAAPPPASAERTTVTPAPTPPSLRQQQLRIPLERMELMGSLVGELIVSHERLTLQQRQLRQASQTLRRIVQQVKPVRDDVQTLYDRLSTLDHPSHPQAPSEETGEFDLLELDRYTALHSSLQTFEELIAQVQETRLDIDIVSRELAQDLGQVRRDLDHLYDEVTTSRLVPFKVFAERFIPQLERLNRRCQKASRLEISGENVLVDRILLEQLQTPLTHVLNNALDHGIEAPEDRRLLGKPDLAQIHLGARTEGSEVVITIADDGRGINLESIYRKAVEQGVLEAGVSMNQLPRETLLNLIFEPSFSTADAVSDISGRGVGMDVVRTQVRQLRGTVEVDTIPSKGTTFTVRLPLSLNLLSVLLCQIGQQLVAIPSDTVLDLLPYDDAVGVGQLLVTSDPLTPGWVSPNTGERPGERLEQSMTWRGQVLSLFPLWELLPYSSGGTMSHRPRVVLVLRGAMEPLAVVIDRIVDERPLILKPFDDTVAIPPYLAGCAILGTGEAVPTILPRFLKGRLTTQDRVAASPQVGRSPGRDVPTILIAEDSTGARRSLERILSSAGFAVVPCRDGQEAWKKLEQRQGQVDMLVTDIEMPILNGFDLLARIRAHGSWYGLPTIVLTSRTGDRHRQKAESLGANSYLGKPVAPAELLATIEDILTAWSPVS</sequence>
<dbReference type="SMART" id="SM01231">
    <property type="entry name" value="H-kinase_dim"/>
    <property type="match status" value="1"/>
</dbReference>
<dbReference type="PROSITE" id="PS50851">
    <property type="entry name" value="CHEW"/>
    <property type="match status" value="1"/>
</dbReference>